<dbReference type="EMBL" id="OX395126">
    <property type="protein sequence ID" value="CAI5762338.1"/>
    <property type="molecule type" value="Genomic_DNA"/>
</dbReference>
<evidence type="ECO:0000313" key="3">
    <source>
        <dbReference type="Proteomes" id="UP001178461"/>
    </source>
</evidence>
<keyword evidence="3" id="KW-1185">Reference proteome</keyword>
<gene>
    <name evidence="2" type="ORF">PODLI_1B015056</name>
</gene>
<feature type="region of interest" description="Disordered" evidence="1">
    <location>
        <begin position="165"/>
        <end position="263"/>
    </location>
</feature>
<reference evidence="2" key="1">
    <citation type="submission" date="2022-12" db="EMBL/GenBank/DDBJ databases">
        <authorList>
            <person name="Alioto T."/>
            <person name="Alioto T."/>
            <person name="Gomez Garrido J."/>
        </authorList>
    </citation>
    <scope>NUCLEOTIDE SEQUENCE</scope>
</reference>
<name>A0AA35NV96_9SAUR</name>
<proteinExistence type="predicted"/>
<feature type="region of interest" description="Disordered" evidence="1">
    <location>
        <begin position="67"/>
        <end position="114"/>
    </location>
</feature>
<feature type="compositionally biased region" description="Low complexity" evidence="1">
    <location>
        <begin position="219"/>
        <end position="252"/>
    </location>
</feature>
<evidence type="ECO:0000313" key="2">
    <source>
        <dbReference type="EMBL" id="CAI5762338.1"/>
    </source>
</evidence>
<accession>A0AA35NV96</accession>
<dbReference type="Proteomes" id="UP001178461">
    <property type="component" value="Chromosome 1"/>
</dbReference>
<feature type="compositionally biased region" description="Basic and acidic residues" evidence="1">
    <location>
        <begin position="197"/>
        <end position="206"/>
    </location>
</feature>
<evidence type="ECO:0000256" key="1">
    <source>
        <dbReference type="SAM" id="MobiDB-lite"/>
    </source>
</evidence>
<organism evidence="2 3">
    <name type="scientific">Podarcis lilfordi</name>
    <name type="common">Lilford's wall lizard</name>
    <dbReference type="NCBI Taxonomy" id="74358"/>
    <lineage>
        <taxon>Eukaryota</taxon>
        <taxon>Metazoa</taxon>
        <taxon>Chordata</taxon>
        <taxon>Craniata</taxon>
        <taxon>Vertebrata</taxon>
        <taxon>Euteleostomi</taxon>
        <taxon>Lepidosauria</taxon>
        <taxon>Squamata</taxon>
        <taxon>Bifurcata</taxon>
        <taxon>Unidentata</taxon>
        <taxon>Episquamata</taxon>
        <taxon>Laterata</taxon>
        <taxon>Lacertibaenia</taxon>
        <taxon>Lacertidae</taxon>
        <taxon>Podarcis</taxon>
    </lineage>
</organism>
<dbReference type="AlphaFoldDB" id="A0AA35NV96"/>
<feature type="region of interest" description="Disordered" evidence="1">
    <location>
        <begin position="1"/>
        <end position="42"/>
    </location>
</feature>
<protein>
    <submittedName>
        <fullName evidence="2">Uncharacterized protein</fullName>
    </submittedName>
</protein>
<sequence length="319" mass="33558">MLRRRPGASAPPSAPKPSRRPCRSAALAPRPDILLNAPQPSPALPCAARVQPFQQRMLRGEILPLTHSHNTHTHTHTPQHTPRKKPARRQTSPAGLGSRPSLDWQQQQQQQRGRFSAEFRLPLAAFLPGRPFRQHPFSLRRRRRAASPALPAAAPAAAAAAAAAIHAARPASNGTRPSPTDKRRQPIGASSGSPGERGSHQWREEGCPPSRFPRPPSPRGRLLASSRSSSPPASVGSSASGSAGRKGPSAPGGAFGGPQRRGAPALPEALFKVASAIPFHLNRGIGGTQGRKRGGGGQIGTKEICSNCTEIQSATANGT</sequence>
<feature type="compositionally biased region" description="Basic residues" evidence="1">
    <location>
        <begin position="69"/>
        <end position="88"/>
    </location>
</feature>